<gene>
    <name evidence="1" type="ORF">HA050_08395</name>
</gene>
<reference evidence="1 2" key="1">
    <citation type="submission" date="2020-03" db="EMBL/GenBank/DDBJ databases">
        <title>Draft genome sequence of environmentally isolated violet-colored cultures.</title>
        <authorList>
            <person name="Wilson H.S."/>
        </authorList>
    </citation>
    <scope>NUCLEOTIDE SEQUENCE [LARGE SCALE GENOMIC DNA]</scope>
    <source>
        <strain evidence="1 2">HSC-16F04</strain>
    </source>
</reference>
<proteinExistence type="predicted"/>
<evidence type="ECO:0000313" key="2">
    <source>
        <dbReference type="Proteomes" id="UP000712570"/>
    </source>
</evidence>
<protein>
    <submittedName>
        <fullName evidence="1">Uncharacterized protein</fullName>
    </submittedName>
</protein>
<name>A0ABX0KQN5_9NEIS</name>
<dbReference type="EMBL" id="JAAOLX010000004">
    <property type="protein sequence ID" value="NHQ86136.1"/>
    <property type="molecule type" value="Genomic_DNA"/>
</dbReference>
<comment type="caution">
    <text evidence="1">The sequence shown here is derived from an EMBL/GenBank/DDBJ whole genome shotgun (WGS) entry which is preliminary data.</text>
</comment>
<dbReference type="RefSeq" id="WP_166824574.1">
    <property type="nucleotide sequence ID" value="NZ_JAAOLX010000004.1"/>
</dbReference>
<dbReference type="Pfam" id="PF14433">
    <property type="entry name" value="SUKH-3"/>
    <property type="match status" value="1"/>
</dbReference>
<accession>A0ABX0KQN5</accession>
<keyword evidence="2" id="KW-1185">Reference proteome</keyword>
<dbReference type="InterPro" id="IPR025850">
    <property type="entry name" value="SUKH-3"/>
</dbReference>
<sequence>MINVPEEVEAKFRAAGWKPGRLNPGYFSNQATSNSHANAVLQKFGGLNVGTCGPGHEMATSNIHFLASPTPAKSIAVSKWQDQLGPLTPVADAHNDHMVVYVSEAGEYYFFTDPDEKLYFAGLNFGEATCRLLLGRSFGPEVEPNRSFKTDTLCVRT</sequence>
<evidence type="ECO:0000313" key="1">
    <source>
        <dbReference type="EMBL" id="NHQ86136.1"/>
    </source>
</evidence>
<organism evidence="1 2">
    <name type="scientific">Iodobacter violaceini</name>
    <dbReference type="NCBI Taxonomy" id="3044271"/>
    <lineage>
        <taxon>Bacteria</taxon>
        <taxon>Pseudomonadati</taxon>
        <taxon>Pseudomonadota</taxon>
        <taxon>Betaproteobacteria</taxon>
        <taxon>Neisseriales</taxon>
        <taxon>Chitinibacteraceae</taxon>
        <taxon>Iodobacter</taxon>
    </lineage>
</organism>
<dbReference type="Proteomes" id="UP000712570">
    <property type="component" value="Unassembled WGS sequence"/>
</dbReference>